<accession>A0A139APR6</accession>
<proteinExistence type="predicted"/>
<dbReference type="Proteomes" id="UP000070544">
    <property type="component" value="Unassembled WGS sequence"/>
</dbReference>
<evidence type="ECO:0000313" key="1">
    <source>
        <dbReference type="EMBL" id="KXS18747.1"/>
    </source>
</evidence>
<evidence type="ECO:0000313" key="2">
    <source>
        <dbReference type="Proteomes" id="UP000070544"/>
    </source>
</evidence>
<gene>
    <name evidence="1" type="ORF">M427DRAFT_53679</name>
</gene>
<organism evidence="1 2">
    <name type="scientific">Gonapodya prolifera (strain JEL478)</name>
    <name type="common">Monoblepharis prolifera</name>
    <dbReference type="NCBI Taxonomy" id="1344416"/>
    <lineage>
        <taxon>Eukaryota</taxon>
        <taxon>Fungi</taxon>
        <taxon>Fungi incertae sedis</taxon>
        <taxon>Chytridiomycota</taxon>
        <taxon>Chytridiomycota incertae sedis</taxon>
        <taxon>Monoblepharidomycetes</taxon>
        <taxon>Monoblepharidales</taxon>
        <taxon>Gonapodyaceae</taxon>
        <taxon>Gonapodya</taxon>
    </lineage>
</organism>
<name>A0A139APR6_GONPJ</name>
<sequence length="57" mass="6391">MKTLSDRYLLNGRCDDDPRKELLDGEQLDLGEIAADDALDLKENRWSGAAPVHSLYS</sequence>
<keyword evidence="2" id="KW-1185">Reference proteome</keyword>
<protein>
    <submittedName>
        <fullName evidence="1">Uncharacterized protein</fullName>
    </submittedName>
</protein>
<dbReference type="AlphaFoldDB" id="A0A139APR6"/>
<dbReference type="EMBL" id="KQ965741">
    <property type="protein sequence ID" value="KXS18747.1"/>
    <property type="molecule type" value="Genomic_DNA"/>
</dbReference>
<reference evidence="1 2" key="1">
    <citation type="journal article" date="2015" name="Genome Biol. Evol.">
        <title>Phylogenomic analyses indicate that early fungi evolved digesting cell walls of algal ancestors of land plants.</title>
        <authorList>
            <person name="Chang Y."/>
            <person name="Wang S."/>
            <person name="Sekimoto S."/>
            <person name="Aerts A.L."/>
            <person name="Choi C."/>
            <person name="Clum A."/>
            <person name="LaButti K.M."/>
            <person name="Lindquist E.A."/>
            <person name="Yee Ngan C."/>
            <person name="Ohm R.A."/>
            <person name="Salamov A.A."/>
            <person name="Grigoriev I.V."/>
            <person name="Spatafora J.W."/>
            <person name="Berbee M.L."/>
        </authorList>
    </citation>
    <scope>NUCLEOTIDE SEQUENCE [LARGE SCALE GENOMIC DNA]</scope>
    <source>
        <strain evidence="1 2">JEL478</strain>
    </source>
</reference>